<dbReference type="AlphaFoldDB" id="A0A1G6QXG9"/>
<comment type="catalytic activity">
    <reaction evidence="2">
        <text>2 GTP = 3',3'-c-di-GMP + 2 diphosphate</text>
        <dbReference type="Rhea" id="RHEA:24898"/>
        <dbReference type="ChEBI" id="CHEBI:33019"/>
        <dbReference type="ChEBI" id="CHEBI:37565"/>
        <dbReference type="ChEBI" id="CHEBI:58805"/>
        <dbReference type="EC" id="2.7.7.65"/>
    </reaction>
</comment>
<dbReference type="PROSITE" id="PS50887">
    <property type="entry name" value="GGDEF"/>
    <property type="match status" value="1"/>
</dbReference>
<dbReference type="Pfam" id="PF22588">
    <property type="entry name" value="dCache_1_like"/>
    <property type="match status" value="1"/>
</dbReference>
<dbReference type="InterPro" id="IPR043128">
    <property type="entry name" value="Rev_trsase/Diguanyl_cyclase"/>
</dbReference>
<evidence type="ECO:0000313" key="5">
    <source>
        <dbReference type="EMBL" id="SDC96893.1"/>
    </source>
</evidence>
<dbReference type="PANTHER" id="PTHR45138:SF9">
    <property type="entry name" value="DIGUANYLATE CYCLASE DGCM-RELATED"/>
    <property type="match status" value="1"/>
</dbReference>
<dbReference type="PANTHER" id="PTHR45138">
    <property type="entry name" value="REGULATORY COMPONENTS OF SENSORY TRANSDUCTION SYSTEM"/>
    <property type="match status" value="1"/>
</dbReference>
<dbReference type="InterPro" id="IPR054327">
    <property type="entry name" value="His-kinase-like_sensor"/>
</dbReference>
<dbReference type="GO" id="GO:0005886">
    <property type="term" value="C:plasma membrane"/>
    <property type="evidence" value="ECO:0007669"/>
    <property type="project" value="TreeGrafter"/>
</dbReference>
<dbReference type="InterPro" id="IPR029787">
    <property type="entry name" value="Nucleotide_cyclase"/>
</dbReference>
<evidence type="ECO:0000313" key="6">
    <source>
        <dbReference type="Proteomes" id="UP000198908"/>
    </source>
</evidence>
<dbReference type="CDD" id="cd12914">
    <property type="entry name" value="PDC1_DGC_like"/>
    <property type="match status" value="1"/>
</dbReference>
<dbReference type="EMBL" id="FMYQ01000012">
    <property type="protein sequence ID" value="SDC96893.1"/>
    <property type="molecule type" value="Genomic_DNA"/>
</dbReference>
<dbReference type="SMART" id="SM00267">
    <property type="entry name" value="GGDEF"/>
    <property type="match status" value="1"/>
</dbReference>
<evidence type="ECO:0000256" key="1">
    <source>
        <dbReference type="ARBA" id="ARBA00012528"/>
    </source>
</evidence>
<dbReference type="Proteomes" id="UP000198908">
    <property type="component" value="Unassembled WGS sequence"/>
</dbReference>
<feature type="transmembrane region" description="Helical" evidence="3">
    <location>
        <begin position="281"/>
        <end position="299"/>
    </location>
</feature>
<dbReference type="GO" id="GO:1902201">
    <property type="term" value="P:negative regulation of bacterial-type flagellum-dependent cell motility"/>
    <property type="evidence" value="ECO:0007669"/>
    <property type="project" value="TreeGrafter"/>
</dbReference>
<dbReference type="RefSeq" id="WP_091997865.1">
    <property type="nucleotide sequence ID" value="NZ_FMYQ01000012.1"/>
</dbReference>
<dbReference type="InterPro" id="IPR050469">
    <property type="entry name" value="Diguanylate_Cyclase"/>
</dbReference>
<organism evidence="5 6">
    <name type="scientific">Paraburkholderia lycopersici</name>
    <dbReference type="NCBI Taxonomy" id="416944"/>
    <lineage>
        <taxon>Bacteria</taxon>
        <taxon>Pseudomonadati</taxon>
        <taxon>Pseudomonadota</taxon>
        <taxon>Betaproteobacteria</taxon>
        <taxon>Burkholderiales</taxon>
        <taxon>Burkholderiaceae</taxon>
        <taxon>Paraburkholderia</taxon>
    </lineage>
</organism>
<keyword evidence="6" id="KW-1185">Reference proteome</keyword>
<evidence type="ECO:0000256" key="2">
    <source>
        <dbReference type="ARBA" id="ARBA00034247"/>
    </source>
</evidence>
<dbReference type="InterPro" id="IPR000160">
    <property type="entry name" value="GGDEF_dom"/>
</dbReference>
<keyword evidence="3" id="KW-0812">Transmembrane</keyword>
<proteinExistence type="predicted"/>
<dbReference type="SUPFAM" id="SSF55073">
    <property type="entry name" value="Nucleotide cyclase"/>
    <property type="match status" value="1"/>
</dbReference>
<dbReference type="CDD" id="cd01949">
    <property type="entry name" value="GGDEF"/>
    <property type="match status" value="1"/>
</dbReference>
<evidence type="ECO:0000256" key="3">
    <source>
        <dbReference type="SAM" id="Phobius"/>
    </source>
</evidence>
<feature type="transmembrane region" description="Helical" evidence="3">
    <location>
        <begin position="305"/>
        <end position="325"/>
    </location>
</feature>
<dbReference type="EC" id="2.7.7.65" evidence="1"/>
<name>A0A1G6QXG9_9BURK</name>
<keyword evidence="3" id="KW-1133">Transmembrane helix</keyword>
<evidence type="ECO:0000259" key="4">
    <source>
        <dbReference type="PROSITE" id="PS50887"/>
    </source>
</evidence>
<dbReference type="OrthoDB" id="9813903at2"/>
<reference evidence="6" key="1">
    <citation type="submission" date="2016-09" db="EMBL/GenBank/DDBJ databases">
        <authorList>
            <person name="Varghese N."/>
            <person name="Submissions S."/>
        </authorList>
    </citation>
    <scope>NUCLEOTIDE SEQUENCE [LARGE SCALE GENOMIC DNA]</scope>
    <source>
        <strain evidence="6">TNe-862</strain>
    </source>
</reference>
<dbReference type="GO" id="GO:0052621">
    <property type="term" value="F:diguanylate cyclase activity"/>
    <property type="evidence" value="ECO:0007669"/>
    <property type="project" value="UniProtKB-EC"/>
</dbReference>
<dbReference type="STRING" id="416944.SAMN05421548_112149"/>
<dbReference type="CDD" id="cd12915">
    <property type="entry name" value="PDC2_DGC_like"/>
    <property type="match status" value="1"/>
</dbReference>
<dbReference type="Gene3D" id="3.30.450.20">
    <property type="entry name" value="PAS domain"/>
    <property type="match status" value="2"/>
</dbReference>
<protein>
    <recommendedName>
        <fullName evidence="1">diguanylate cyclase</fullName>
        <ecNumber evidence="1">2.7.7.65</ecNumber>
    </recommendedName>
</protein>
<sequence length="529" mass="58052">MRVLSRFKASTIRRWLLAVGAAAVDPAGVLVCAVLLWLGTAGLCIAMLLVSREDAYHQAIQVGRNLTLVLERDIVRSVELYDLSLRAVAEGAANPSVMSLPKELRNQVLFERPTTARYLGPITVYGPDGTVQACSIETSIRRTHRPDVRWFITQAEKTDAGLYVSAPYASRTAGGKIVLALGRQITSPDGKFAGVVVGRLSIDYFRELLDGLSVGKQGGMAVIETNGILLTRLPYNRNDVGKDFSHSPVFVRFMKDGAGSFVGTATIDGVRRLYVYRHIHGLPFVVGVAPALSEVYAGWRWRASWVALLMALFTVALAAGAWSLMSELRRRQVARAQLQRMARRDALTGLENRGTFDEVSRREFLRAKRNGTPLSLLFIDIDNFKAYNDHYGHQAGDYVIKRVASRIASRVFRPGDHVARYGGEEFVVVLPETDAGSAVLIAEEIRLAIYELDIKHVKSQYGRVTISIGAASSGEPDTVDEAALIKAADMATYDAKSTGRNRVCWHTASNGLNADEHIKNTEPGDQAHP</sequence>
<keyword evidence="3" id="KW-0472">Membrane</keyword>
<feature type="transmembrane region" description="Helical" evidence="3">
    <location>
        <begin position="27"/>
        <end position="50"/>
    </location>
</feature>
<dbReference type="FunFam" id="3.30.70.270:FF:000001">
    <property type="entry name" value="Diguanylate cyclase domain protein"/>
    <property type="match status" value="1"/>
</dbReference>
<gene>
    <name evidence="5" type="ORF">SAMN05421548_112149</name>
</gene>
<dbReference type="Gene3D" id="3.30.70.270">
    <property type="match status" value="1"/>
</dbReference>
<dbReference type="Pfam" id="PF00990">
    <property type="entry name" value="GGDEF"/>
    <property type="match status" value="1"/>
</dbReference>
<feature type="domain" description="GGDEF" evidence="4">
    <location>
        <begin position="372"/>
        <end position="508"/>
    </location>
</feature>
<dbReference type="NCBIfam" id="TIGR00254">
    <property type="entry name" value="GGDEF"/>
    <property type="match status" value="1"/>
</dbReference>
<accession>A0A1G6QXG9</accession>
<dbReference type="GO" id="GO:0043709">
    <property type="term" value="P:cell adhesion involved in single-species biofilm formation"/>
    <property type="evidence" value="ECO:0007669"/>
    <property type="project" value="TreeGrafter"/>
</dbReference>